<dbReference type="GO" id="GO:0000287">
    <property type="term" value="F:magnesium ion binding"/>
    <property type="evidence" value="ECO:0007669"/>
    <property type="project" value="InterPro"/>
</dbReference>
<keyword evidence="12 15" id="KW-0464">Manganese</keyword>
<evidence type="ECO:0000256" key="13">
    <source>
        <dbReference type="ARBA" id="ARBA00023304"/>
    </source>
</evidence>
<evidence type="ECO:0000256" key="9">
    <source>
        <dbReference type="ARBA" id="ARBA00022842"/>
    </source>
</evidence>
<dbReference type="EMBL" id="AP018786">
    <property type="protein sequence ID" value="BBF23834.1"/>
    <property type="molecule type" value="Genomic_DNA"/>
</dbReference>
<gene>
    <name evidence="15 18" type="primary">leuB</name>
    <name evidence="18" type="ORF">SUTMEG_17250</name>
</gene>
<dbReference type="Gene3D" id="3.40.718.10">
    <property type="entry name" value="Isopropylmalate Dehydrogenase"/>
    <property type="match status" value="1"/>
</dbReference>
<feature type="binding site" evidence="15">
    <location>
        <position position="108"/>
    </location>
    <ligand>
        <name>substrate</name>
    </ligand>
</feature>
<dbReference type="HAMAP" id="MF_01033">
    <property type="entry name" value="LeuB_type1"/>
    <property type="match status" value="1"/>
</dbReference>
<dbReference type="GO" id="GO:0003862">
    <property type="term" value="F:3-isopropylmalate dehydrogenase activity"/>
    <property type="evidence" value="ECO:0007669"/>
    <property type="project" value="UniProtKB-UniRule"/>
</dbReference>
<reference evidence="18 19" key="1">
    <citation type="journal article" date="2018" name="Int. J. Syst. Evol. Microbiol.">
        <title>Mesosutterella multiformis gen. nov., sp. nov., a member of the family Sutterellaceae and Sutterella megalosphaeroides sp. nov., isolated from human faeces.</title>
        <authorList>
            <person name="Sakamoto M."/>
            <person name="Ikeyama N."/>
            <person name="Kunihiro T."/>
            <person name="Iino T."/>
            <person name="Yuki M."/>
            <person name="Ohkuma M."/>
        </authorList>
    </citation>
    <scope>NUCLEOTIDE SEQUENCE [LARGE SCALE GENOMIC DNA]</scope>
    <source>
        <strain evidence="18 19">6FBBBH3</strain>
    </source>
</reference>
<evidence type="ECO:0000313" key="19">
    <source>
        <dbReference type="Proteomes" id="UP000271003"/>
    </source>
</evidence>
<evidence type="ECO:0000256" key="8">
    <source>
        <dbReference type="ARBA" id="ARBA00022723"/>
    </source>
</evidence>
<feature type="domain" description="Isopropylmalate dehydrogenase-like" evidence="17">
    <location>
        <begin position="5"/>
        <end position="355"/>
    </location>
</feature>
<comment type="subcellular location">
    <subcellularLocation>
        <location evidence="15">Cytoplasm</location>
    </subcellularLocation>
</comment>
<dbReference type="GO" id="GO:0009098">
    <property type="term" value="P:L-leucine biosynthetic process"/>
    <property type="evidence" value="ECO:0007669"/>
    <property type="project" value="UniProtKB-UniRule"/>
</dbReference>
<evidence type="ECO:0000256" key="10">
    <source>
        <dbReference type="ARBA" id="ARBA00023002"/>
    </source>
</evidence>
<dbReference type="EC" id="1.1.1.85" evidence="15"/>
<evidence type="ECO:0000259" key="17">
    <source>
        <dbReference type="SMART" id="SM01329"/>
    </source>
</evidence>
<evidence type="ECO:0000256" key="1">
    <source>
        <dbReference type="ARBA" id="ARBA00000624"/>
    </source>
</evidence>
<feature type="binding site" evidence="15">
    <location>
        <position position="226"/>
    </location>
    <ligand>
        <name>substrate</name>
    </ligand>
</feature>
<feature type="site" description="Important for catalysis" evidence="15">
    <location>
        <position position="194"/>
    </location>
</feature>
<keyword evidence="9 15" id="KW-0460">Magnesium</keyword>
<dbReference type="SUPFAM" id="SSF53659">
    <property type="entry name" value="Isocitrate/Isopropylmalate dehydrogenase-like"/>
    <property type="match status" value="1"/>
</dbReference>
<proteinExistence type="inferred from homology"/>
<accession>A0A2Z6IBL6</accession>
<keyword evidence="11 15" id="KW-0520">NAD</keyword>
<feature type="binding site" evidence="15">
    <location>
        <position position="250"/>
    </location>
    <ligand>
        <name>Mg(2+)</name>
        <dbReference type="ChEBI" id="CHEBI:18420"/>
    </ligand>
</feature>
<protein>
    <recommendedName>
        <fullName evidence="15">3-isopropylmalate dehydrogenase</fullName>
        <ecNumber evidence="15">1.1.1.85</ecNumber>
    </recommendedName>
    <alternativeName>
        <fullName evidence="15">3-IPM-DH</fullName>
    </alternativeName>
    <alternativeName>
        <fullName evidence="15">Beta-IPM dehydrogenase</fullName>
        <shortName evidence="15">IMDH</shortName>
    </alternativeName>
</protein>
<dbReference type="RefSeq" id="WP_120177398.1">
    <property type="nucleotide sequence ID" value="NZ_AP018786.1"/>
</dbReference>
<comment type="pathway">
    <text evidence="3 15 16">Amino-acid biosynthesis; L-leucine biosynthesis; L-leucine from 3-methyl-2-oxobutanoate: step 3/4.</text>
</comment>
<feature type="binding site" evidence="15">
    <location>
        <begin position="77"/>
        <end position="90"/>
    </location>
    <ligand>
        <name>NAD(+)</name>
        <dbReference type="ChEBI" id="CHEBI:57540"/>
    </ligand>
</feature>
<name>A0A2Z6IBL6_9BURK</name>
<comment type="subunit">
    <text evidence="5 15 16">Homodimer.</text>
</comment>
<feature type="binding site" evidence="15">
    <location>
        <position position="98"/>
    </location>
    <ligand>
        <name>substrate</name>
    </ligand>
</feature>
<evidence type="ECO:0000256" key="16">
    <source>
        <dbReference type="RuleBase" id="RU004445"/>
    </source>
</evidence>
<dbReference type="Pfam" id="PF00180">
    <property type="entry name" value="Iso_dh"/>
    <property type="match status" value="1"/>
</dbReference>
<feature type="binding site" evidence="15">
    <location>
        <begin position="284"/>
        <end position="296"/>
    </location>
    <ligand>
        <name>NAD(+)</name>
        <dbReference type="ChEBI" id="CHEBI:57540"/>
    </ligand>
</feature>
<comment type="function">
    <text evidence="14 15 16">Catalyzes the oxidation of 3-carboxy-2-hydroxy-4-methylpentanoate (3-isopropylmalate) to 3-carboxy-4-methyl-2-oxopentanoate. The product decarboxylates to 4-methyl-2 oxopentanoate.</text>
</comment>
<comment type="catalytic activity">
    <reaction evidence="1 15 16">
        <text>(2R,3S)-3-isopropylmalate + NAD(+) = 4-methyl-2-oxopentanoate + CO2 + NADH</text>
        <dbReference type="Rhea" id="RHEA:32271"/>
        <dbReference type="ChEBI" id="CHEBI:16526"/>
        <dbReference type="ChEBI" id="CHEBI:17865"/>
        <dbReference type="ChEBI" id="CHEBI:35121"/>
        <dbReference type="ChEBI" id="CHEBI:57540"/>
        <dbReference type="ChEBI" id="CHEBI:57945"/>
        <dbReference type="EC" id="1.1.1.85"/>
    </reaction>
</comment>
<comment type="cofactor">
    <cofactor evidence="15 16">
        <name>Mg(2+)</name>
        <dbReference type="ChEBI" id="CHEBI:18420"/>
    </cofactor>
    <cofactor evidence="15 16">
        <name>Mn(2+)</name>
        <dbReference type="ChEBI" id="CHEBI:29035"/>
    </cofactor>
    <text evidence="15 16">Binds 1 Mg(2+) or Mn(2+) ion per subunit.</text>
</comment>
<dbReference type="GO" id="GO:0005829">
    <property type="term" value="C:cytosol"/>
    <property type="evidence" value="ECO:0007669"/>
    <property type="project" value="TreeGrafter"/>
</dbReference>
<dbReference type="OrthoDB" id="5289857at2"/>
<keyword evidence="6 15" id="KW-0432">Leucine biosynthesis</keyword>
<keyword evidence="15" id="KW-0963">Cytoplasm</keyword>
<dbReference type="KEGG" id="sutt:SUTMEG_17250"/>
<comment type="cofactor">
    <cofactor evidence="2">
        <name>Mn(2+)</name>
        <dbReference type="ChEBI" id="CHEBI:29035"/>
    </cofactor>
</comment>
<dbReference type="FunFam" id="3.40.718.10:FF:000004">
    <property type="entry name" value="3-isopropylmalate dehydrogenase"/>
    <property type="match status" value="1"/>
</dbReference>
<comment type="similarity">
    <text evidence="4 15">Belongs to the isocitrate and isopropylmalate dehydrogenases family. LeuB type 1 subfamily.</text>
</comment>
<evidence type="ECO:0000256" key="11">
    <source>
        <dbReference type="ARBA" id="ARBA00023027"/>
    </source>
</evidence>
<evidence type="ECO:0000256" key="2">
    <source>
        <dbReference type="ARBA" id="ARBA00001936"/>
    </source>
</evidence>
<dbReference type="AlphaFoldDB" id="A0A2Z6IBL6"/>
<keyword evidence="8 15" id="KW-0479">Metal-binding</keyword>
<organism evidence="18 19">
    <name type="scientific">Sutterella megalosphaeroides</name>
    <dbReference type="NCBI Taxonomy" id="2494234"/>
    <lineage>
        <taxon>Bacteria</taxon>
        <taxon>Pseudomonadati</taxon>
        <taxon>Pseudomonadota</taxon>
        <taxon>Betaproteobacteria</taxon>
        <taxon>Burkholderiales</taxon>
        <taxon>Sutterellaceae</taxon>
        <taxon>Sutterella</taxon>
    </lineage>
</organism>
<evidence type="ECO:0000256" key="7">
    <source>
        <dbReference type="ARBA" id="ARBA00022605"/>
    </source>
</evidence>
<keyword evidence="19" id="KW-1185">Reference proteome</keyword>
<feature type="binding site" evidence="15">
    <location>
        <position position="226"/>
    </location>
    <ligand>
        <name>Mg(2+)</name>
        <dbReference type="ChEBI" id="CHEBI:18420"/>
    </ligand>
</feature>
<evidence type="ECO:0000256" key="5">
    <source>
        <dbReference type="ARBA" id="ARBA00011738"/>
    </source>
</evidence>
<dbReference type="Proteomes" id="UP000271003">
    <property type="component" value="Chromosome"/>
</dbReference>
<feature type="binding site" evidence="15">
    <location>
        <position position="137"/>
    </location>
    <ligand>
        <name>substrate</name>
    </ligand>
</feature>
<dbReference type="PANTHER" id="PTHR42979:SF1">
    <property type="entry name" value="3-ISOPROPYLMALATE DEHYDROGENASE"/>
    <property type="match status" value="1"/>
</dbReference>
<feature type="site" description="Important for catalysis" evidence="15">
    <location>
        <position position="144"/>
    </location>
</feature>
<evidence type="ECO:0000256" key="15">
    <source>
        <dbReference type="HAMAP-Rule" id="MF_01033"/>
    </source>
</evidence>
<evidence type="ECO:0000313" key="18">
    <source>
        <dbReference type="EMBL" id="BBF23834.1"/>
    </source>
</evidence>
<dbReference type="PANTHER" id="PTHR42979">
    <property type="entry name" value="3-ISOPROPYLMALATE DEHYDROGENASE"/>
    <property type="match status" value="1"/>
</dbReference>
<evidence type="ECO:0000256" key="3">
    <source>
        <dbReference type="ARBA" id="ARBA00004762"/>
    </source>
</evidence>
<dbReference type="PROSITE" id="PS00470">
    <property type="entry name" value="IDH_IMDH"/>
    <property type="match status" value="1"/>
</dbReference>
<dbReference type="UniPathway" id="UPA00048">
    <property type="reaction ID" value="UER00072"/>
</dbReference>
<sequence length="372" mass="39455">MRHHTFTVLAGDGIGPEIMREALKAVEAAAQREHFTYTATEALVGGAAIDAVGTPLPEATLEACDRAEAILFGSVGGPKWDHLPHKDRPEAGALLPLRKRYGLFCNLRPARFFPGLEGLSPLRADISAAGCDLVVVRELTGGIYFGTPKGREGAGANEKAFDTEVYSRREIERIARAAFETARLRRRAVTSIDKANVLASSVLWRETVERVAADYPDVALSHLYIDNATMQLIKAPSQFDVVLCSNMFGDILSDECAMITGSMGMLPSASIGESGFGLYEPAGGSAPDIAGRNIANPIAQILSAALMLRYSLGETGAADRIERAVSRVLASGVRTGDIARAGEATVSCSAMGDAIAAAIQEERDESETTGEA</sequence>
<keyword evidence="13 15" id="KW-0100">Branched-chain amino acid biosynthesis</keyword>
<evidence type="ECO:0000256" key="4">
    <source>
        <dbReference type="ARBA" id="ARBA00008319"/>
    </source>
</evidence>
<keyword evidence="10 15" id="KW-0560">Oxidoreductase</keyword>
<dbReference type="NCBIfam" id="TIGR00169">
    <property type="entry name" value="leuB"/>
    <property type="match status" value="1"/>
</dbReference>
<dbReference type="InterPro" id="IPR024084">
    <property type="entry name" value="IsoPropMal-DH-like_dom"/>
</dbReference>
<dbReference type="InterPro" id="IPR019818">
    <property type="entry name" value="IsoCit/isopropylmalate_DH_CS"/>
</dbReference>
<evidence type="ECO:0000256" key="6">
    <source>
        <dbReference type="ARBA" id="ARBA00022430"/>
    </source>
</evidence>
<feature type="binding site" evidence="15">
    <location>
        <position position="254"/>
    </location>
    <ligand>
        <name>Mg(2+)</name>
        <dbReference type="ChEBI" id="CHEBI:18420"/>
    </ligand>
</feature>
<evidence type="ECO:0000256" key="14">
    <source>
        <dbReference type="ARBA" id="ARBA00023577"/>
    </source>
</evidence>
<dbReference type="SMART" id="SM01329">
    <property type="entry name" value="Iso_dh"/>
    <property type="match status" value="1"/>
</dbReference>
<evidence type="ECO:0000256" key="12">
    <source>
        <dbReference type="ARBA" id="ARBA00023211"/>
    </source>
</evidence>
<keyword evidence="7 15" id="KW-0028">Amino-acid biosynthesis</keyword>
<dbReference type="InterPro" id="IPR004429">
    <property type="entry name" value="Isopropylmalate_DH"/>
</dbReference>
<dbReference type="GO" id="GO:0051287">
    <property type="term" value="F:NAD binding"/>
    <property type="evidence" value="ECO:0007669"/>
    <property type="project" value="InterPro"/>
</dbReference>